<dbReference type="Gene3D" id="2.60.40.10">
    <property type="entry name" value="Immunoglobulins"/>
    <property type="match status" value="1"/>
</dbReference>
<evidence type="ECO:0000256" key="2">
    <source>
        <dbReference type="SAM" id="SignalP"/>
    </source>
</evidence>
<dbReference type="AlphaFoldDB" id="A0AAJ1SS41"/>
<keyword evidence="5" id="KW-1185">Reference proteome</keyword>
<dbReference type="InterPro" id="IPR013783">
    <property type="entry name" value="Ig-like_fold"/>
</dbReference>
<dbReference type="EMBL" id="JAVBZS010000049">
    <property type="protein sequence ID" value="MDP8590747.1"/>
    <property type="molecule type" value="Genomic_DNA"/>
</dbReference>
<feature type="compositionally biased region" description="Low complexity" evidence="1">
    <location>
        <begin position="60"/>
        <end position="78"/>
    </location>
</feature>
<protein>
    <submittedName>
        <fullName evidence="4">Pilin N-terminal domain-containing protein</fullName>
    </submittedName>
</protein>
<feature type="region of interest" description="Disordered" evidence="1">
    <location>
        <begin position="26"/>
        <end position="88"/>
    </location>
</feature>
<evidence type="ECO:0000259" key="3">
    <source>
        <dbReference type="Pfam" id="PF16555"/>
    </source>
</evidence>
<feature type="domain" description="Gram-positive pilin subunit D1 N-terminal" evidence="3">
    <location>
        <begin position="107"/>
        <end position="238"/>
    </location>
</feature>
<gene>
    <name evidence="4" type="ORF">RAN64_12165</name>
</gene>
<evidence type="ECO:0000256" key="1">
    <source>
        <dbReference type="SAM" id="MobiDB-lite"/>
    </source>
</evidence>
<feature type="chain" id="PRO_5042513916" evidence="2">
    <location>
        <begin position="27"/>
        <end position="275"/>
    </location>
</feature>
<keyword evidence="2" id="KW-0732">Signal</keyword>
<dbReference type="Proteomes" id="UP001238215">
    <property type="component" value="Unassembled WGS sequence"/>
</dbReference>
<name>A0AAJ1SS41_9ENTE</name>
<dbReference type="Pfam" id="PF16555">
    <property type="entry name" value="GramPos_pilinD1"/>
    <property type="match status" value="1"/>
</dbReference>
<organism evidence="4 5">
    <name type="scientific">Enterococcus lactis</name>
    <dbReference type="NCBI Taxonomy" id="357441"/>
    <lineage>
        <taxon>Bacteria</taxon>
        <taxon>Bacillati</taxon>
        <taxon>Bacillota</taxon>
        <taxon>Bacilli</taxon>
        <taxon>Lactobacillales</taxon>
        <taxon>Enterococcaceae</taxon>
        <taxon>Enterococcus</taxon>
    </lineage>
</organism>
<proteinExistence type="predicted"/>
<accession>A0AAJ1SS41</accession>
<evidence type="ECO:0000313" key="4">
    <source>
        <dbReference type="EMBL" id="MDP8590747.1"/>
    </source>
</evidence>
<evidence type="ECO:0000313" key="5">
    <source>
        <dbReference type="Proteomes" id="UP001238215"/>
    </source>
</evidence>
<dbReference type="InterPro" id="IPR032364">
    <property type="entry name" value="GramPos_pilinD1_N"/>
</dbReference>
<feature type="compositionally biased region" description="Low complexity" evidence="1">
    <location>
        <begin position="27"/>
        <end position="48"/>
    </location>
</feature>
<dbReference type="RefSeq" id="WP_002311533.1">
    <property type="nucleotide sequence ID" value="NZ_CP170356.1"/>
</dbReference>
<comment type="caution">
    <text evidence="4">The sequence shown here is derived from an EMBL/GenBank/DDBJ whole genome shotgun (WGS) entry which is preliminary data.</text>
</comment>
<feature type="signal peptide" evidence="2">
    <location>
        <begin position="1"/>
        <end position="26"/>
    </location>
</feature>
<reference evidence="4 5" key="1">
    <citation type="submission" date="2023-08" db="EMBL/GenBank/DDBJ databases">
        <title>Whole genome sequencing of Enterococcus.</title>
        <authorList>
            <person name="Kaptchouang Tchatchouang C.D."/>
            <person name="Ateba C.N."/>
        </authorList>
    </citation>
    <scope>NUCLEOTIDE SEQUENCE [LARGE SCALE GENOMIC DNA]</scope>
    <source>
        <strain evidence="4 5">ENT3_CNKT_NWU</strain>
    </source>
</reference>
<sequence length="275" mass="30827">MNKRKWLFVCVAALFATAAYSQISFADSSTTPTTSQTTDSSTTATSDTDSSKNTAEETADSSTSSTESAESTSESSSETSEKLQEVEDTQVIKQNIHIQKIISSNRINNQGRQVAHQEGVNGAKFIVYDITNILEEMTQDDNEKNQSVEIIESKLKDRAKKLSYDQLKKVTEGETKTIDDQEGVIDFSIEVPANKKQAYYIVNESSPENISNSEDIILLTPISDEKGEFLTDVWLYPKSKKSEPKEEIKKVVSTGVKKNFFDNCWDFFTHLFFND</sequence>